<reference evidence="1" key="1">
    <citation type="journal article" date="2020" name="Stud. Mycol.">
        <title>101 Dothideomycetes genomes: a test case for predicting lifestyles and emergence of pathogens.</title>
        <authorList>
            <person name="Haridas S."/>
            <person name="Albert R."/>
            <person name="Binder M."/>
            <person name="Bloem J."/>
            <person name="Labutti K."/>
            <person name="Salamov A."/>
            <person name="Andreopoulos B."/>
            <person name="Baker S."/>
            <person name="Barry K."/>
            <person name="Bills G."/>
            <person name="Bluhm B."/>
            <person name="Cannon C."/>
            <person name="Castanera R."/>
            <person name="Culley D."/>
            <person name="Daum C."/>
            <person name="Ezra D."/>
            <person name="Gonzalez J."/>
            <person name="Henrissat B."/>
            <person name="Kuo A."/>
            <person name="Liang C."/>
            <person name="Lipzen A."/>
            <person name="Lutzoni F."/>
            <person name="Magnuson J."/>
            <person name="Mondo S."/>
            <person name="Nolan M."/>
            <person name="Ohm R."/>
            <person name="Pangilinan J."/>
            <person name="Park H.-J."/>
            <person name="Ramirez L."/>
            <person name="Alfaro M."/>
            <person name="Sun H."/>
            <person name="Tritt A."/>
            <person name="Yoshinaga Y."/>
            <person name="Zwiers L.-H."/>
            <person name="Turgeon B."/>
            <person name="Goodwin S."/>
            <person name="Spatafora J."/>
            <person name="Crous P."/>
            <person name="Grigoriev I."/>
        </authorList>
    </citation>
    <scope>NUCLEOTIDE SEQUENCE</scope>
    <source>
        <strain evidence="1">ATCC 200398</strain>
    </source>
</reference>
<accession>A0ACB6RGL6</accession>
<name>A0ACB6RGL6_9PLEO</name>
<dbReference type="Proteomes" id="UP000799755">
    <property type="component" value="Unassembled WGS sequence"/>
</dbReference>
<sequence length="145" mass="16110">MYCTIHSLGIAPISSSDLTIHSFHLVWISLPCRVVCHMSPPQLMQDFLRSISTEKLRIYLGHDGLKNQLAANEKMHAPVGSVALAIAPSVRTVQNLTSRLFTLDPLLNCLCGYSDLVMPLIINAFLIIELPHRNFPAYAKAVCLR</sequence>
<protein>
    <submittedName>
        <fullName evidence="1">Uncharacterized protein</fullName>
    </submittedName>
</protein>
<evidence type="ECO:0000313" key="2">
    <source>
        <dbReference type="Proteomes" id="UP000799755"/>
    </source>
</evidence>
<organism evidence="1 2">
    <name type="scientific">Lindgomyces ingoldianus</name>
    <dbReference type="NCBI Taxonomy" id="673940"/>
    <lineage>
        <taxon>Eukaryota</taxon>
        <taxon>Fungi</taxon>
        <taxon>Dikarya</taxon>
        <taxon>Ascomycota</taxon>
        <taxon>Pezizomycotina</taxon>
        <taxon>Dothideomycetes</taxon>
        <taxon>Pleosporomycetidae</taxon>
        <taxon>Pleosporales</taxon>
        <taxon>Lindgomycetaceae</taxon>
        <taxon>Lindgomyces</taxon>
    </lineage>
</organism>
<proteinExistence type="predicted"/>
<evidence type="ECO:0000313" key="1">
    <source>
        <dbReference type="EMBL" id="KAF2478389.1"/>
    </source>
</evidence>
<comment type="caution">
    <text evidence="1">The sequence shown here is derived from an EMBL/GenBank/DDBJ whole genome shotgun (WGS) entry which is preliminary data.</text>
</comment>
<keyword evidence="2" id="KW-1185">Reference proteome</keyword>
<gene>
    <name evidence="1" type="ORF">BDR25DRAFT_348646</name>
</gene>
<dbReference type="EMBL" id="MU003492">
    <property type="protein sequence ID" value="KAF2478389.1"/>
    <property type="molecule type" value="Genomic_DNA"/>
</dbReference>